<dbReference type="OrthoDB" id="754047at2759"/>
<evidence type="ECO:0000256" key="1">
    <source>
        <dbReference type="SAM" id="MobiDB-lite"/>
    </source>
</evidence>
<protein>
    <submittedName>
        <fullName evidence="3">Uncharacterized protein</fullName>
    </submittedName>
</protein>
<dbReference type="AlphaFoldDB" id="T0Q2Z7"/>
<feature type="compositionally biased region" description="Low complexity" evidence="1">
    <location>
        <begin position="179"/>
        <end position="188"/>
    </location>
</feature>
<feature type="transmembrane region" description="Helical" evidence="2">
    <location>
        <begin position="63"/>
        <end position="86"/>
    </location>
</feature>
<dbReference type="Proteomes" id="UP000030762">
    <property type="component" value="Unassembled WGS sequence"/>
</dbReference>
<sequence>MVFIFLFSLSNSYINTTAAPYVALYWTKVETLNTALTSILGGLVFASVLAATGKYGTQWNWRYVLVLTAIGANVIDAVVVYCTIYDVLCSQWFFLGVLLTTQLPLGINFVVGTSASSSSPKKAAKVKQLALAIRTAQTTKKKNTNKNNGFETPAATASKKTPRTDDLDGAPPSKKAKAKAPVPEKLVVPPKPRTLAEPLQSTTLRTVPRAPTPAELKKKALLARDSVDDSDLPPLVDVDETAGALVSPVVSPRRHGSSQLDVAALMRHMADENARSMRLILEASAAQSRVLAEDNLRAARAMANENTEQSQQLMLAIIDRLALLPTPAAAPAPVHEPLAPMHGGEAKLRHDRC</sequence>
<dbReference type="VEuPathDB" id="FungiDB:SDRG_13257"/>
<proteinExistence type="predicted"/>
<feature type="compositionally biased region" description="Basic and acidic residues" evidence="1">
    <location>
        <begin position="344"/>
        <end position="353"/>
    </location>
</feature>
<keyword evidence="4" id="KW-1185">Reference proteome</keyword>
<organism evidence="3 4">
    <name type="scientific">Saprolegnia diclina (strain VS20)</name>
    <dbReference type="NCBI Taxonomy" id="1156394"/>
    <lineage>
        <taxon>Eukaryota</taxon>
        <taxon>Sar</taxon>
        <taxon>Stramenopiles</taxon>
        <taxon>Oomycota</taxon>
        <taxon>Saprolegniomycetes</taxon>
        <taxon>Saprolegniales</taxon>
        <taxon>Saprolegniaceae</taxon>
        <taxon>Saprolegnia</taxon>
    </lineage>
</organism>
<dbReference type="GeneID" id="19953984"/>
<gene>
    <name evidence="3" type="ORF">SDRG_13257</name>
</gene>
<evidence type="ECO:0000313" key="4">
    <source>
        <dbReference type="Proteomes" id="UP000030762"/>
    </source>
</evidence>
<dbReference type="InParanoid" id="T0Q2Z7"/>
<evidence type="ECO:0000313" key="3">
    <source>
        <dbReference type="EMBL" id="EQC28916.1"/>
    </source>
</evidence>
<feature type="transmembrane region" description="Helical" evidence="2">
    <location>
        <begin position="34"/>
        <end position="51"/>
    </location>
</feature>
<keyword evidence="2" id="KW-1133">Transmembrane helix</keyword>
<dbReference type="EMBL" id="JH767189">
    <property type="protein sequence ID" value="EQC28916.1"/>
    <property type="molecule type" value="Genomic_DNA"/>
</dbReference>
<keyword evidence="2" id="KW-0812">Transmembrane</keyword>
<feature type="transmembrane region" description="Helical" evidence="2">
    <location>
        <begin position="92"/>
        <end position="111"/>
    </location>
</feature>
<evidence type="ECO:0000256" key="2">
    <source>
        <dbReference type="SAM" id="Phobius"/>
    </source>
</evidence>
<name>T0Q2Z7_SAPDV</name>
<dbReference type="RefSeq" id="XP_008617555.1">
    <property type="nucleotide sequence ID" value="XM_008619333.1"/>
</dbReference>
<dbReference type="STRING" id="1156394.T0Q2Z7"/>
<feature type="region of interest" description="Disordered" evidence="1">
    <location>
        <begin position="137"/>
        <end position="189"/>
    </location>
</feature>
<reference evidence="3 4" key="1">
    <citation type="submission" date="2012-04" db="EMBL/GenBank/DDBJ databases">
        <title>The Genome Sequence of Saprolegnia declina VS20.</title>
        <authorList>
            <consortium name="The Broad Institute Genome Sequencing Platform"/>
            <person name="Russ C."/>
            <person name="Nusbaum C."/>
            <person name="Tyler B."/>
            <person name="van West P."/>
            <person name="Dieguez-Uribeondo J."/>
            <person name="de Bruijn I."/>
            <person name="Tripathy S."/>
            <person name="Jiang R."/>
            <person name="Young S.K."/>
            <person name="Zeng Q."/>
            <person name="Gargeya S."/>
            <person name="Fitzgerald M."/>
            <person name="Haas B."/>
            <person name="Abouelleil A."/>
            <person name="Alvarado L."/>
            <person name="Arachchi H.M."/>
            <person name="Berlin A."/>
            <person name="Chapman S.B."/>
            <person name="Goldberg J."/>
            <person name="Griggs A."/>
            <person name="Gujja S."/>
            <person name="Hansen M."/>
            <person name="Howarth C."/>
            <person name="Imamovic A."/>
            <person name="Larimer J."/>
            <person name="McCowen C."/>
            <person name="Montmayeur A."/>
            <person name="Murphy C."/>
            <person name="Neiman D."/>
            <person name="Pearson M."/>
            <person name="Priest M."/>
            <person name="Roberts A."/>
            <person name="Saif S."/>
            <person name="Shea T."/>
            <person name="Sisk P."/>
            <person name="Sykes S."/>
            <person name="Wortman J."/>
            <person name="Nusbaum C."/>
            <person name="Birren B."/>
        </authorList>
    </citation>
    <scope>NUCLEOTIDE SEQUENCE [LARGE SCALE GENOMIC DNA]</scope>
    <source>
        <strain evidence="3 4">VS20</strain>
    </source>
</reference>
<keyword evidence="2" id="KW-0472">Membrane</keyword>
<accession>T0Q2Z7</accession>
<feature type="region of interest" description="Disordered" evidence="1">
    <location>
        <begin position="334"/>
        <end position="353"/>
    </location>
</feature>